<comment type="caution">
    <text evidence="2">The sequence shown here is derived from an EMBL/GenBank/DDBJ whole genome shotgun (WGS) entry which is preliminary data.</text>
</comment>
<dbReference type="Proteomes" id="UP000321456">
    <property type="component" value="Unassembled WGS sequence"/>
</dbReference>
<proteinExistence type="predicted"/>
<organism evidence="2 3">
    <name type="scientific">Flagellimonas hymeniacidonis</name>
    <dbReference type="NCBI Taxonomy" id="2603628"/>
    <lineage>
        <taxon>Bacteria</taxon>
        <taxon>Pseudomonadati</taxon>
        <taxon>Bacteroidota</taxon>
        <taxon>Flavobacteriia</taxon>
        <taxon>Flavobacteriales</taxon>
        <taxon>Flavobacteriaceae</taxon>
        <taxon>Flagellimonas</taxon>
    </lineage>
</organism>
<name>A0A5C8VAA8_9FLAO</name>
<dbReference type="EMBL" id="VRUR01000001">
    <property type="protein sequence ID" value="TXN37728.1"/>
    <property type="molecule type" value="Genomic_DNA"/>
</dbReference>
<dbReference type="Pfam" id="PF08808">
    <property type="entry name" value="RES"/>
    <property type="match status" value="1"/>
</dbReference>
<keyword evidence="3" id="KW-1185">Reference proteome</keyword>
<reference evidence="2 3" key="1">
    <citation type="submission" date="2019-08" db="EMBL/GenBank/DDBJ databases">
        <title>Professor.</title>
        <authorList>
            <person name="Park J.S."/>
        </authorList>
    </citation>
    <scope>NUCLEOTIDE SEQUENCE [LARGE SCALE GENOMIC DNA]</scope>
    <source>
        <strain evidence="2 3">176CP5-101</strain>
    </source>
</reference>
<dbReference type="SMART" id="SM00953">
    <property type="entry name" value="RES"/>
    <property type="match status" value="1"/>
</dbReference>
<evidence type="ECO:0000313" key="2">
    <source>
        <dbReference type="EMBL" id="TXN37728.1"/>
    </source>
</evidence>
<dbReference type="InterPro" id="IPR014914">
    <property type="entry name" value="RES_dom"/>
</dbReference>
<sequence>MIAYRLGKTQFINDLTGTGAYLYGGRWNNKGIRMLYTGQSRALAMAEASVHLPLHLVPTGYSILELEFPDEMIQVFDQKQLEHVNWRSFPASYVTQEIGDTFIESSLQLALKVPSVIVEGDFNYLLNPNFPEYTNLVKINDIRDFPFDERIFNR</sequence>
<feature type="domain" description="RES" evidence="1">
    <location>
        <begin position="14"/>
        <end position="137"/>
    </location>
</feature>
<evidence type="ECO:0000313" key="3">
    <source>
        <dbReference type="Proteomes" id="UP000321456"/>
    </source>
</evidence>
<dbReference type="RefSeq" id="WP_147741939.1">
    <property type="nucleotide sequence ID" value="NZ_VRUR01000001.1"/>
</dbReference>
<accession>A0A5C8VAA8</accession>
<evidence type="ECO:0000259" key="1">
    <source>
        <dbReference type="SMART" id="SM00953"/>
    </source>
</evidence>
<gene>
    <name evidence="2" type="ORF">FVB32_05415</name>
</gene>
<protein>
    <submittedName>
        <fullName evidence="2">RES family NAD+ phosphorylase</fullName>
    </submittedName>
</protein>
<dbReference type="AlphaFoldDB" id="A0A5C8VAA8"/>